<feature type="region of interest" description="Disordered" evidence="1">
    <location>
        <begin position="1"/>
        <end position="38"/>
    </location>
</feature>
<feature type="compositionally biased region" description="Polar residues" evidence="1">
    <location>
        <begin position="1"/>
        <end position="15"/>
    </location>
</feature>
<dbReference type="AlphaFoldDB" id="A0A8X7S731"/>
<protein>
    <submittedName>
        <fullName evidence="2">Uncharacterized protein</fullName>
    </submittedName>
</protein>
<dbReference type="Proteomes" id="UP000886595">
    <property type="component" value="Unassembled WGS sequence"/>
</dbReference>
<evidence type="ECO:0000256" key="1">
    <source>
        <dbReference type="SAM" id="MobiDB-lite"/>
    </source>
</evidence>
<keyword evidence="3" id="KW-1185">Reference proteome</keyword>
<accession>A0A8X7S731</accession>
<evidence type="ECO:0000313" key="2">
    <source>
        <dbReference type="EMBL" id="KAG2298674.1"/>
    </source>
</evidence>
<dbReference type="EMBL" id="JAAMPC010000008">
    <property type="protein sequence ID" value="KAG2298674.1"/>
    <property type="molecule type" value="Genomic_DNA"/>
</dbReference>
<evidence type="ECO:0000313" key="3">
    <source>
        <dbReference type="Proteomes" id="UP000886595"/>
    </source>
</evidence>
<organism evidence="2 3">
    <name type="scientific">Brassica carinata</name>
    <name type="common">Ethiopian mustard</name>
    <name type="synonym">Abyssinian cabbage</name>
    <dbReference type="NCBI Taxonomy" id="52824"/>
    <lineage>
        <taxon>Eukaryota</taxon>
        <taxon>Viridiplantae</taxon>
        <taxon>Streptophyta</taxon>
        <taxon>Embryophyta</taxon>
        <taxon>Tracheophyta</taxon>
        <taxon>Spermatophyta</taxon>
        <taxon>Magnoliopsida</taxon>
        <taxon>eudicotyledons</taxon>
        <taxon>Gunneridae</taxon>
        <taxon>Pentapetalae</taxon>
        <taxon>rosids</taxon>
        <taxon>malvids</taxon>
        <taxon>Brassicales</taxon>
        <taxon>Brassicaceae</taxon>
        <taxon>Brassiceae</taxon>
        <taxon>Brassica</taxon>
    </lineage>
</organism>
<comment type="caution">
    <text evidence="2">The sequence shown here is derived from an EMBL/GenBank/DDBJ whole genome shotgun (WGS) entry which is preliminary data.</text>
</comment>
<reference evidence="2 3" key="1">
    <citation type="submission" date="2020-02" db="EMBL/GenBank/DDBJ databases">
        <authorList>
            <person name="Ma Q."/>
            <person name="Huang Y."/>
            <person name="Song X."/>
            <person name="Pei D."/>
        </authorList>
    </citation>
    <scope>NUCLEOTIDE SEQUENCE [LARGE SCALE GENOMIC DNA]</scope>
    <source>
        <strain evidence="2">Sxm20200214</strain>
        <tissue evidence="2">Leaf</tissue>
    </source>
</reference>
<name>A0A8X7S731_BRACI</name>
<gene>
    <name evidence="2" type="ORF">Bca52824_035146</name>
</gene>
<sequence>MSTTSLRANDSNWSSGLVLRGEAQETEGSPCVESTAVEESRGRRAEVKNLNSSLYRIAEEEKSTTRRWRGLEPVTTKLVRWSETNSKRHNGLEQHGFIIPRVITHSGQEERSCNPLWRKLSVIWEG</sequence>
<proteinExistence type="predicted"/>